<dbReference type="EMBL" id="BMAQ01000005">
    <property type="protein sequence ID" value="GFR37459.1"/>
    <property type="molecule type" value="Genomic_DNA"/>
</dbReference>
<protein>
    <recommendedName>
        <fullName evidence="2">Putative cysteine ligase BshC</fullName>
        <ecNumber evidence="2">6.-.-.-</ecNumber>
    </recommendedName>
</protein>
<dbReference type="Pfam" id="PF10079">
    <property type="entry name" value="Rossmann-like_BshC"/>
    <property type="match status" value="1"/>
</dbReference>
<evidence type="ECO:0000313" key="6">
    <source>
        <dbReference type="Proteomes" id="UP000654993"/>
    </source>
</evidence>
<comment type="caution">
    <text evidence="5">The sequence shown here is derived from an EMBL/GenBank/DDBJ whole genome shotgun (WGS) entry which is preliminary data.</text>
</comment>
<organism evidence="5 6">
    <name type="scientific">Insulibacter thermoxylanivorax</name>
    <dbReference type="NCBI Taxonomy" id="2749268"/>
    <lineage>
        <taxon>Bacteria</taxon>
        <taxon>Bacillati</taxon>
        <taxon>Bacillota</taxon>
        <taxon>Bacilli</taxon>
        <taxon>Bacillales</taxon>
        <taxon>Paenibacillaceae</taxon>
        <taxon>Insulibacter</taxon>
    </lineage>
</organism>
<proteinExistence type="inferred from homology"/>
<dbReference type="NCBIfam" id="TIGR03998">
    <property type="entry name" value="thiol_BshC"/>
    <property type="match status" value="1"/>
</dbReference>
<dbReference type="HAMAP" id="MF_01867">
    <property type="entry name" value="BshC"/>
    <property type="match status" value="1"/>
</dbReference>
<dbReference type="EC" id="6.-.-.-" evidence="2"/>
<name>A0A916VFA5_9BACL</name>
<keyword evidence="1 2" id="KW-0436">Ligase</keyword>
<evidence type="ECO:0000256" key="2">
    <source>
        <dbReference type="HAMAP-Rule" id="MF_01867"/>
    </source>
</evidence>
<gene>
    <name evidence="2 5" type="primary">bshC</name>
    <name evidence="5" type="ORF">PRECH8_07550</name>
</gene>
<keyword evidence="6" id="KW-1185">Reference proteome</keyword>
<sequence length="546" mass="61864">MKIEPISLMHANPIARDYVQRQERIAARYSGFPQEEAVWRKRVAYLTQGRELAADRRELAAALAGYNRRIGNHPAALDQIEQLASPEALVVIGGQQAGLFTGPLLVIYKAITILRQAREAAKRYQRPVIPVFWIAGEDHDLGEVNHIHLLRAGDQIQRLQLAKQDHDRVSISHLPISPEDWQEVLRGLAQSLPDTELKPGLIETLTSICRDSHTLSEAFARIMARLFGAEGLVLIDSADPAIRRIEAPMWKQLILHNAELHRAYLTAQEALIKAGYHPQAEVHADSAHLFYYEDQKRLLLYRRGDGFADRFGQLRLTEEELLQTAEEEPAKLSNNVLTRPLMQDYLFPVLAVVLGPGEIAYWAQLKEAFTCLGMEVPVIVPREGYTLVEPGDQKLLDRFGMTVEDVFRRLAEKREAWLRSQETFDVEEKFAAAAAQISGIYKPLIEQAGEVNAVMRSLGEANLRRILAEVDYYRKRINAEIEAKHAAGLRQFDRLERALNPGGVPQERVYNVFAYLNRYGDGWLRALLAEHQPDPLDGAQHHVVYL</sequence>
<dbReference type="InterPro" id="IPR055399">
    <property type="entry name" value="CC_BshC"/>
</dbReference>
<dbReference type="Pfam" id="PF24850">
    <property type="entry name" value="CC_BshC"/>
    <property type="match status" value="1"/>
</dbReference>
<evidence type="ECO:0000259" key="4">
    <source>
        <dbReference type="Pfam" id="PF24850"/>
    </source>
</evidence>
<evidence type="ECO:0000259" key="3">
    <source>
        <dbReference type="Pfam" id="PF10079"/>
    </source>
</evidence>
<dbReference type="AlphaFoldDB" id="A0A916VFA5"/>
<dbReference type="InterPro" id="IPR055398">
    <property type="entry name" value="Rossmann-like_BshC"/>
</dbReference>
<dbReference type="InterPro" id="IPR011199">
    <property type="entry name" value="Bacillithiol_biosynth_BshC"/>
</dbReference>
<evidence type="ECO:0000256" key="1">
    <source>
        <dbReference type="ARBA" id="ARBA00022598"/>
    </source>
</evidence>
<feature type="domain" description="Bacillithiol biosynthesis BshC C-terminal coiled-coil" evidence="4">
    <location>
        <begin position="386"/>
        <end position="546"/>
    </location>
</feature>
<accession>A0A916VFA5</accession>
<dbReference type="PIRSF" id="PIRSF012535">
    <property type="entry name" value="UCP012535"/>
    <property type="match status" value="1"/>
</dbReference>
<reference evidence="5" key="1">
    <citation type="submission" date="2020-08" db="EMBL/GenBank/DDBJ databases">
        <authorList>
            <person name="Uke A."/>
            <person name="Chhe C."/>
            <person name="Baramee S."/>
            <person name="Kosugi A."/>
        </authorList>
    </citation>
    <scope>NUCLEOTIDE SEQUENCE</scope>
    <source>
        <strain evidence="5">DA-C8</strain>
    </source>
</reference>
<dbReference type="Proteomes" id="UP000654993">
    <property type="component" value="Unassembled WGS sequence"/>
</dbReference>
<evidence type="ECO:0000313" key="5">
    <source>
        <dbReference type="EMBL" id="GFR37459.1"/>
    </source>
</evidence>
<feature type="domain" description="Bacillithiol biosynthesis BshC N-terminal Rossmann-like" evidence="3">
    <location>
        <begin position="1"/>
        <end position="382"/>
    </location>
</feature>
<comment type="similarity">
    <text evidence="2">Belongs to the BshC family.</text>
</comment>
<comment type="function">
    <text evidence="2">Involved in bacillithiol (BSH) biosynthesis. May catalyze the last step of the pathway, the addition of cysteine to glucosamine malate (GlcN-Mal) to generate BSH.</text>
</comment>
<dbReference type="RefSeq" id="WP_200965739.1">
    <property type="nucleotide sequence ID" value="NZ_BMAQ01000005.1"/>
</dbReference>
<dbReference type="GO" id="GO:0016874">
    <property type="term" value="F:ligase activity"/>
    <property type="evidence" value="ECO:0007669"/>
    <property type="project" value="UniProtKB-UniRule"/>
</dbReference>
<reference evidence="5" key="2">
    <citation type="journal article" date="2021" name="Data Brief">
        <title>Draft genome sequence data of the facultative, thermophilic, xylanolytic bacterium Paenibacillus sp. strain DA-C8.</title>
        <authorList>
            <person name="Chhe C."/>
            <person name="Uke A."/>
            <person name="Baramee S."/>
            <person name="Ungkulpasvich U."/>
            <person name="Tachaapaikoon C."/>
            <person name="Pason P."/>
            <person name="Waeonukul R."/>
            <person name="Ratanakhanokchai K."/>
            <person name="Kosugi A."/>
        </authorList>
    </citation>
    <scope>NUCLEOTIDE SEQUENCE</scope>
    <source>
        <strain evidence="5">DA-C8</strain>
    </source>
</reference>